<evidence type="ECO:0000313" key="2">
    <source>
        <dbReference type="EMBL" id="QKX63678.1"/>
    </source>
</evidence>
<proteinExistence type="predicted"/>
<dbReference type="Pfam" id="PF01370">
    <property type="entry name" value="Epimerase"/>
    <property type="match status" value="1"/>
</dbReference>
<accession>A0A7H8RCF8</accession>
<dbReference type="GO" id="GO:0004029">
    <property type="term" value="F:aldehyde dehydrogenase (NAD+) activity"/>
    <property type="evidence" value="ECO:0007669"/>
    <property type="project" value="TreeGrafter"/>
</dbReference>
<dbReference type="PANTHER" id="PTHR48079">
    <property type="entry name" value="PROTEIN YEEZ"/>
    <property type="match status" value="1"/>
</dbReference>
<protein>
    <recommendedName>
        <fullName evidence="1">NAD-dependent epimerase/dehydratase domain-containing protein</fullName>
    </recommendedName>
</protein>
<dbReference type="EMBL" id="CP055903">
    <property type="protein sequence ID" value="QKX63678.1"/>
    <property type="molecule type" value="Genomic_DNA"/>
</dbReference>
<dbReference type="AlphaFoldDB" id="A0A7H8RCF8"/>
<dbReference type="Gene3D" id="3.40.50.720">
    <property type="entry name" value="NAD(P)-binding Rossmann-like Domain"/>
    <property type="match status" value="1"/>
</dbReference>
<sequence>MRVFITGASGFIGKAVTKELLGAGHTVVGLARSDRAAEELVAVGADVKRGSLTDLNILREGASASDGVIHLAFIHDFANYERTCQTDREAIQAMGDVLAGSSRPLIITSGTMLLPHGRLGTEDDLFDSSSPTFAARGLSEELTKGLASRGIRTVIMRLAPVNHGDGDNHMFISTLVATAREKGVSIYVGDGLNCWPAVHCLDTAVAYRLALEKATAGSTFHVVAEEVKMKDIAQTIGNKLGVPVQSKSIRETQEHFGPFSLVVGADNPISNQKTRQELDWNPQQRGLLADLQDGEYFQV</sequence>
<dbReference type="GeneID" id="55998328"/>
<dbReference type="InterPro" id="IPR001509">
    <property type="entry name" value="Epimerase_deHydtase"/>
</dbReference>
<dbReference type="RefSeq" id="XP_035349852.1">
    <property type="nucleotide sequence ID" value="XM_035493959.1"/>
</dbReference>
<evidence type="ECO:0000259" key="1">
    <source>
        <dbReference type="Pfam" id="PF01370"/>
    </source>
</evidence>
<evidence type="ECO:0000313" key="3">
    <source>
        <dbReference type="Proteomes" id="UP000509510"/>
    </source>
</evidence>
<dbReference type="InterPro" id="IPR051783">
    <property type="entry name" value="NAD(P)-dependent_oxidoreduct"/>
</dbReference>
<feature type="domain" description="NAD-dependent epimerase/dehydratase" evidence="1">
    <location>
        <begin position="3"/>
        <end position="219"/>
    </location>
</feature>
<dbReference type="SUPFAM" id="SSF51735">
    <property type="entry name" value="NAD(P)-binding Rossmann-fold domains"/>
    <property type="match status" value="1"/>
</dbReference>
<dbReference type="PANTHER" id="PTHR48079:SF9">
    <property type="entry name" value="PUTATIVE-RELATED"/>
    <property type="match status" value="1"/>
</dbReference>
<dbReference type="GO" id="GO:0005737">
    <property type="term" value="C:cytoplasm"/>
    <property type="evidence" value="ECO:0007669"/>
    <property type="project" value="TreeGrafter"/>
</dbReference>
<keyword evidence="3" id="KW-1185">Reference proteome</keyword>
<dbReference type="Proteomes" id="UP000509510">
    <property type="component" value="Chromosome VI"/>
</dbReference>
<name>A0A7H8RCF8_TALRU</name>
<gene>
    <name evidence="2" type="ORF">TRUGW13939_10849</name>
</gene>
<organism evidence="2 3">
    <name type="scientific">Talaromyces rugulosus</name>
    <name type="common">Penicillium rugulosum</name>
    <dbReference type="NCBI Taxonomy" id="121627"/>
    <lineage>
        <taxon>Eukaryota</taxon>
        <taxon>Fungi</taxon>
        <taxon>Dikarya</taxon>
        <taxon>Ascomycota</taxon>
        <taxon>Pezizomycotina</taxon>
        <taxon>Eurotiomycetes</taxon>
        <taxon>Eurotiomycetidae</taxon>
        <taxon>Eurotiales</taxon>
        <taxon>Trichocomaceae</taxon>
        <taxon>Talaromyces</taxon>
        <taxon>Talaromyces sect. Islandici</taxon>
    </lineage>
</organism>
<dbReference type="CDD" id="cd05262">
    <property type="entry name" value="SDR_a7"/>
    <property type="match status" value="1"/>
</dbReference>
<reference evidence="3" key="1">
    <citation type="submission" date="2020-06" db="EMBL/GenBank/DDBJ databases">
        <title>A chromosome-scale genome assembly of Talaromyces rugulosus W13939.</title>
        <authorList>
            <person name="Wang B."/>
            <person name="Guo L."/>
            <person name="Ye K."/>
            <person name="Wang L."/>
        </authorList>
    </citation>
    <scope>NUCLEOTIDE SEQUENCE [LARGE SCALE GENOMIC DNA]</scope>
    <source>
        <strain evidence="3">W13939</strain>
    </source>
</reference>
<dbReference type="InterPro" id="IPR036291">
    <property type="entry name" value="NAD(P)-bd_dom_sf"/>
</dbReference>
<dbReference type="OrthoDB" id="10262413at2759"/>
<dbReference type="KEGG" id="trg:TRUGW13939_10849"/>